<dbReference type="PATRIC" id="fig|1341683.3.peg.249"/>
<keyword evidence="1" id="KW-0472">Membrane</keyword>
<feature type="transmembrane region" description="Helical" evidence="1">
    <location>
        <begin position="78"/>
        <end position="97"/>
    </location>
</feature>
<dbReference type="AlphaFoldDB" id="V2UQ48"/>
<dbReference type="HOGENOM" id="CLU_135455_1_0_6"/>
<keyword evidence="1" id="KW-1133">Transmembrane helix</keyword>
<proteinExistence type="predicted"/>
<evidence type="ECO:0000313" key="3">
    <source>
        <dbReference type="Proteomes" id="UP000018418"/>
    </source>
</evidence>
<name>V2UQ48_9GAMM</name>
<evidence type="ECO:0000313" key="2">
    <source>
        <dbReference type="EMBL" id="ESK52112.1"/>
    </source>
</evidence>
<dbReference type="InterPro" id="IPR025695">
    <property type="entry name" value="DoxX-like"/>
</dbReference>
<keyword evidence="1" id="KW-0812">Transmembrane</keyword>
<dbReference type="OrthoDB" id="6199084at2"/>
<accession>V2UQ48</accession>
<sequence>MSPKAQLQTTQRLIQYSLAALWIYQGLIPKILFQSAGEIQIWQSIGFEPTLAKICVALSGLLEILFGGTFMVWHKSRIVHQLNIAGLAGLLLLITMTDPSQLSSAFNPVIMNSAMIILSIVALQLLDLNRTLAQSTKPACGALPEYNKKDS</sequence>
<dbReference type="Proteomes" id="UP000018418">
    <property type="component" value="Unassembled WGS sequence"/>
</dbReference>
<dbReference type="STRING" id="396323.VH98_00560"/>
<dbReference type="RefSeq" id="WP_004899242.1">
    <property type="nucleotide sequence ID" value="NZ_BBTI01000003.1"/>
</dbReference>
<dbReference type="Pfam" id="PF13781">
    <property type="entry name" value="DoxX_3"/>
    <property type="match status" value="1"/>
</dbReference>
<protein>
    <recommendedName>
        <fullName evidence="4">DoxX family protein</fullName>
    </recommendedName>
</protein>
<reference evidence="2 3" key="1">
    <citation type="submission" date="2013-10" db="EMBL/GenBank/DDBJ databases">
        <title>The Genome Sequence of Acinetobacter brisouii CIP 110357.</title>
        <authorList>
            <consortium name="The Broad Institute Genomics Platform"/>
            <consortium name="The Broad Institute Genome Sequencing Center for Infectious Disease"/>
            <person name="Cerqueira G."/>
            <person name="Feldgarden M."/>
            <person name="Courvalin P."/>
            <person name="Grillot-Courvalin C."/>
            <person name="Clermont D."/>
            <person name="Rocha E."/>
            <person name="Yoon E.-J."/>
            <person name="Nemec A."/>
            <person name="Young S.K."/>
            <person name="Zeng Q."/>
            <person name="Gargeya S."/>
            <person name="Fitzgerald M."/>
            <person name="Abouelleil A."/>
            <person name="Alvarado L."/>
            <person name="Berlin A.M."/>
            <person name="Chapman S.B."/>
            <person name="Gainer-Dewar J."/>
            <person name="Goldberg J."/>
            <person name="Gnerre S."/>
            <person name="Griggs A."/>
            <person name="Gujja S."/>
            <person name="Hansen M."/>
            <person name="Howarth C."/>
            <person name="Imamovic A."/>
            <person name="Ireland A."/>
            <person name="Larimer J."/>
            <person name="McCowan C."/>
            <person name="Murphy C."/>
            <person name="Pearson M."/>
            <person name="Poon T.W."/>
            <person name="Priest M."/>
            <person name="Roberts A."/>
            <person name="Saif S."/>
            <person name="Shea T."/>
            <person name="Sykes S."/>
            <person name="Wortman J."/>
            <person name="Nusbaum C."/>
            <person name="Birren B."/>
        </authorList>
    </citation>
    <scope>NUCLEOTIDE SEQUENCE [LARGE SCALE GENOMIC DNA]</scope>
    <source>
        <strain evidence="2 3">CIP 110357</strain>
    </source>
</reference>
<feature type="transmembrane region" description="Helical" evidence="1">
    <location>
        <begin position="109"/>
        <end position="126"/>
    </location>
</feature>
<feature type="transmembrane region" description="Helical" evidence="1">
    <location>
        <begin position="13"/>
        <end position="33"/>
    </location>
</feature>
<evidence type="ECO:0008006" key="4">
    <source>
        <dbReference type="Google" id="ProtNLM"/>
    </source>
</evidence>
<comment type="caution">
    <text evidence="2">The sequence shown here is derived from an EMBL/GenBank/DDBJ whole genome shotgun (WGS) entry which is preliminary data.</text>
</comment>
<evidence type="ECO:0000256" key="1">
    <source>
        <dbReference type="SAM" id="Phobius"/>
    </source>
</evidence>
<organism evidence="2 3">
    <name type="scientific">Acinetobacter brisouii CIP 110357</name>
    <dbReference type="NCBI Taxonomy" id="1341683"/>
    <lineage>
        <taxon>Bacteria</taxon>
        <taxon>Pseudomonadati</taxon>
        <taxon>Pseudomonadota</taxon>
        <taxon>Gammaproteobacteria</taxon>
        <taxon>Moraxellales</taxon>
        <taxon>Moraxellaceae</taxon>
        <taxon>Acinetobacter</taxon>
    </lineage>
</organism>
<dbReference type="EMBL" id="AYEU01000003">
    <property type="protein sequence ID" value="ESK52112.1"/>
    <property type="molecule type" value="Genomic_DNA"/>
</dbReference>
<keyword evidence="3" id="KW-1185">Reference proteome</keyword>
<feature type="transmembrane region" description="Helical" evidence="1">
    <location>
        <begin position="54"/>
        <end position="72"/>
    </location>
</feature>
<gene>
    <name evidence="2" type="ORF">P255_00254</name>
</gene>